<proteinExistence type="predicted"/>
<name>A0ABY7QA05_9ACTN</name>
<dbReference type="RefSeq" id="WP_270147965.1">
    <property type="nucleotide sequence ID" value="NZ_CP115450.1"/>
</dbReference>
<dbReference type="EMBL" id="CP115450">
    <property type="protein sequence ID" value="WBP89580.1"/>
    <property type="molecule type" value="Genomic_DNA"/>
</dbReference>
<evidence type="ECO:0000313" key="2">
    <source>
        <dbReference type="EMBL" id="WBP89580.1"/>
    </source>
</evidence>
<organism evidence="2 3">
    <name type="scientific">Kitasatospora cathayae</name>
    <dbReference type="NCBI Taxonomy" id="3004092"/>
    <lineage>
        <taxon>Bacteria</taxon>
        <taxon>Bacillati</taxon>
        <taxon>Actinomycetota</taxon>
        <taxon>Actinomycetes</taxon>
        <taxon>Kitasatosporales</taxon>
        <taxon>Streptomycetaceae</taxon>
        <taxon>Kitasatospora</taxon>
    </lineage>
</organism>
<accession>A0ABY7QA05</accession>
<evidence type="ECO:0000313" key="3">
    <source>
        <dbReference type="Proteomes" id="UP001212821"/>
    </source>
</evidence>
<keyword evidence="3" id="KW-1185">Reference proteome</keyword>
<gene>
    <name evidence="2" type="ORF">O1G21_29555</name>
</gene>
<reference evidence="3" key="1">
    <citation type="submission" date="2022-12" db="EMBL/GenBank/DDBJ databases">
        <authorList>
            <person name="Mo P."/>
        </authorList>
    </citation>
    <scope>NUCLEOTIDE SEQUENCE [LARGE SCALE GENOMIC DNA]</scope>
    <source>
        <strain evidence="3">HUAS 3-15</strain>
    </source>
</reference>
<sequence>MEEFRNLGDVREAAAGDGHLLWAAQGRPDGRLGSGVRAWRHGSALAVASPDLSRRDRLAINGDPDDAAHLVRHLLGELAPTYRPVGDAPLINALIDRIPGLTPLREFFWMETSTVPDSPAAGVEWLDEVAVKEAASLFDRFFPDSFARPDDGGAHRWAGIVDSPGNGAPPEPLAVAADVWAAADCGFLAGVCTHPPPADAGWRGSSAVSSSGSWCAGTGVPP</sequence>
<evidence type="ECO:0000256" key="1">
    <source>
        <dbReference type="SAM" id="MobiDB-lite"/>
    </source>
</evidence>
<protein>
    <submittedName>
        <fullName evidence="2">GNAT family N-acetyltransferase</fullName>
    </submittedName>
</protein>
<feature type="region of interest" description="Disordered" evidence="1">
    <location>
        <begin position="203"/>
        <end position="222"/>
    </location>
</feature>
<dbReference type="Proteomes" id="UP001212821">
    <property type="component" value="Chromosome"/>
</dbReference>